<evidence type="ECO:0000313" key="2">
    <source>
        <dbReference type="Proteomes" id="UP000034292"/>
    </source>
</evidence>
<sequence>MDDTKFSCSCANIGIIVESVAENSVSLKNKIEREVLDEIIESLGNGSLTVGEAQQIARETIATIDAVERHEKTIVDFYKGLSERHKQFEILYTKVKGDLLRAHEETALKDALVDNAHKIAQGAIEKTADETDIDK</sequence>
<dbReference type="STRING" id="1618408.UU23_C0002G0035"/>
<dbReference type="AlphaFoldDB" id="A0A0G0TMK7"/>
<name>A0A0G0TMK7_9BACT</name>
<comment type="caution">
    <text evidence="1">The sequence shown here is derived from an EMBL/GenBank/DDBJ whole genome shotgun (WGS) entry which is preliminary data.</text>
</comment>
<evidence type="ECO:0000313" key="1">
    <source>
        <dbReference type="EMBL" id="KKR78208.1"/>
    </source>
</evidence>
<organism evidence="1 2">
    <name type="scientific">Candidatus Curtissbacteria bacterium GW2011_GWA1_40_9</name>
    <dbReference type="NCBI Taxonomy" id="1618408"/>
    <lineage>
        <taxon>Bacteria</taxon>
        <taxon>Candidatus Curtissiibacteriota</taxon>
    </lineage>
</organism>
<dbReference type="Proteomes" id="UP000034292">
    <property type="component" value="Unassembled WGS sequence"/>
</dbReference>
<proteinExistence type="predicted"/>
<gene>
    <name evidence="1" type="ORF">UU23_C0002G0035</name>
</gene>
<accession>A0A0G0TMK7</accession>
<protein>
    <submittedName>
        <fullName evidence="1">Uncharacterized protein</fullName>
    </submittedName>
</protein>
<reference evidence="1 2" key="1">
    <citation type="journal article" date="2015" name="Nature">
        <title>rRNA introns, odd ribosomes, and small enigmatic genomes across a large radiation of phyla.</title>
        <authorList>
            <person name="Brown C.T."/>
            <person name="Hug L.A."/>
            <person name="Thomas B.C."/>
            <person name="Sharon I."/>
            <person name="Castelle C.J."/>
            <person name="Singh A."/>
            <person name="Wilkins M.J."/>
            <person name="Williams K.H."/>
            <person name="Banfield J.F."/>
        </authorList>
    </citation>
    <scope>NUCLEOTIDE SEQUENCE [LARGE SCALE GENOMIC DNA]</scope>
</reference>
<dbReference type="EMBL" id="LBZV01000002">
    <property type="protein sequence ID" value="KKR78208.1"/>
    <property type="molecule type" value="Genomic_DNA"/>
</dbReference>